<feature type="transmembrane region" description="Helical" evidence="13">
    <location>
        <begin position="349"/>
        <end position="369"/>
    </location>
</feature>
<evidence type="ECO:0000256" key="5">
    <source>
        <dbReference type="ARBA" id="ARBA00022692"/>
    </source>
</evidence>
<evidence type="ECO:0000256" key="11">
    <source>
        <dbReference type="ARBA" id="ARBA00045588"/>
    </source>
</evidence>
<comment type="caution">
    <text evidence="15">The sequence shown here is derived from an EMBL/GenBank/DDBJ whole genome shotgun (WGS) entry which is preliminary data.</text>
</comment>
<comment type="similarity">
    <text evidence="12">Belongs to the amino acid/polyamine transporter 2 family. Amino acid/auxin permease (AAAP) (TC 2.A.18.2) subfamily.</text>
</comment>
<keyword evidence="5 13" id="KW-0812">Transmembrane</keyword>
<feature type="domain" description="Amino acid transporter transmembrane" evidence="14">
    <location>
        <begin position="32"/>
        <end position="427"/>
    </location>
</feature>
<evidence type="ECO:0000256" key="8">
    <source>
        <dbReference type="ARBA" id="ARBA00022989"/>
    </source>
</evidence>
<dbReference type="Proteomes" id="UP001386955">
    <property type="component" value="Unassembled WGS sequence"/>
</dbReference>
<evidence type="ECO:0000256" key="4">
    <source>
        <dbReference type="ARBA" id="ARBA00022475"/>
    </source>
</evidence>
<evidence type="ECO:0000256" key="13">
    <source>
        <dbReference type="SAM" id="Phobius"/>
    </source>
</evidence>
<feature type="transmembrane region" description="Helical" evidence="13">
    <location>
        <begin position="306"/>
        <end position="328"/>
    </location>
</feature>
<dbReference type="GO" id="GO:0015293">
    <property type="term" value="F:symporter activity"/>
    <property type="evidence" value="ECO:0007669"/>
    <property type="project" value="UniProtKB-KW"/>
</dbReference>
<evidence type="ECO:0000313" key="16">
    <source>
        <dbReference type="Proteomes" id="UP001386955"/>
    </source>
</evidence>
<keyword evidence="3" id="KW-0813">Transport</keyword>
<evidence type="ECO:0000256" key="2">
    <source>
        <dbReference type="ARBA" id="ARBA00005590"/>
    </source>
</evidence>
<feature type="transmembrane region" description="Helical" evidence="13">
    <location>
        <begin position="176"/>
        <end position="198"/>
    </location>
</feature>
<evidence type="ECO:0000313" key="15">
    <source>
        <dbReference type="EMBL" id="KAK7399978.1"/>
    </source>
</evidence>
<comment type="function">
    <text evidence="11">Carrier protein involved in proton-driven auxin influx. Mediates the formation of auxin gradient from developing leaves (site of auxin biosynthesis) to tips by contributing to the loading of auxin in vascular tissues and facilitating acropetal (base to tip) auxin transport within inner tissues of the root apex, and basipetal (tip to base) auxin transport within outer tissues of the root apex. May be involved in lateral roots and nodules formation.</text>
</comment>
<keyword evidence="10" id="KW-0927">Auxin signaling pathway</keyword>
<feature type="transmembrane region" description="Helical" evidence="13">
    <location>
        <begin position="265"/>
        <end position="286"/>
    </location>
</feature>
<feature type="transmembrane region" description="Helical" evidence="13">
    <location>
        <begin position="34"/>
        <end position="55"/>
    </location>
</feature>
<evidence type="ECO:0000256" key="1">
    <source>
        <dbReference type="ARBA" id="ARBA00004651"/>
    </source>
</evidence>
<evidence type="ECO:0000256" key="7">
    <source>
        <dbReference type="ARBA" id="ARBA00022970"/>
    </source>
</evidence>
<protein>
    <recommendedName>
        <fullName evidence="14">Amino acid transporter transmembrane domain-containing protein</fullName>
    </recommendedName>
</protein>
<dbReference type="GO" id="GO:0015171">
    <property type="term" value="F:amino acid transmembrane transporter activity"/>
    <property type="evidence" value="ECO:0007669"/>
    <property type="project" value="UniProtKB-ARBA"/>
</dbReference>
<keyword evidence="7" id="KW-0029">Amino-acid transport</keyword>
<dbReference type="AlphaFoldDB" id="A0AAN9SLY4"/>
<evidence type="ECO:0000256" key="10">
    <source>
        <dbReference type="ARBA" id="ARBA00023294"/>
    </source>
</evidence>
<evidence type="ECO:0000256" key="6">
    <source>
        <dbReference type="ARBA" id="ARBA00022847"/>
    </source>
</evidence>
<keyword evidence="16" id="KW-1185">Reference proteome</keyword>
<dbReference type="GO" id="GO:0005886">
    <property type="term" value="C:plasma membrane"/>
    <property type="evidence" value="ECO:0007669"/>
    <property type="project" value="UniProtKB-SubCell"/>
</dbReference>
<dbReference type="EMBL" id="JAYMYS010000003">
    <property type="protein sequence ID" value="KAK7399978.1"/>
    <property type="molecule type" value="Genomic_DNA"/>
</dbReference>
<accession>A0AAN9SLY4</accession>
<feature type="transmembrane region" description="Helical" evidence="13">
    <location>
        <begin position="67"/>
        <end position="84"/>
    </location>
</feature>
<comment type="subcellular location">
    <subcellularLocation>
        <location evidence="1">Cell membrane</location>
        <topology evidence="1">Multi-pass membrane protein</topology>
    </subcellularLocation>
</comment>
<feature type="transmembrane region" description="Helical" evidence="13">
    <location>
        <begin position="375"/>
        <end position="394"/>
    </location>
</feature>
<dbReference type="InterPro" id="IPR013057">
    <property type="entry name" value="AA_transpt_TM"/>
</dbReference>
<sequence>MLLYQVRNMTTDNAGDRKAINDWLPVTASRHAKWWYSAFHNITAMVGAGVLTLPYAMSLMGWGPGTVILLLSWVITLFTLWQMVEMHEMEPGVRCDRYHELGQRAFGEKLGLYIVVPQQLLVQVGTCIVYMVTGGTSLKKIHDTVCPSCQDIRTSYWIIIFASVNFALSLCPNFNSISAVSLAAAVMSIGYSTIAWVASIKKGKVPNVDYGYKAHSTVDGVFNFMCAMGEVAFSYAGHNVVMEIQATIPSTPEKPAKIAMWKGCVVAYLGVAFCYLPVAFVGYYIFGNSVEDNILITLEKPVWLISAANAFVIVHVIGGYQVFSMPVFDMMETFLVKQMNFPPCFTLRFVARTIFVAFSMAVGICIPFFGSLLGFLGGFAFAPTSYFLPCIIWLKLYKPKRFSLSWIVNWTCIVLGVLLMILAPIGALRKIIITAEHYKFFS</sequence>
<comment type="similarity">
    <text evidence="2">Belongs to the amino acid/polyamine transporter 2 family. Amino acid/auxin permease (AAAP) (TC 2.A.18.1) subfamily.</text>
</comment>
<feature type="transmembrane region" description="Helical" evidence="13">
    <location>
        <begin position="406"/>
        <end position="428"/>
    </location>
</feature>
<gene>
    <name evidence="15" type="ORF">VNO78_11176</name>
</gene>
<name>A0AAN9SLY4_PSOTE</name>
<evidence type="ECO:0000256" key="12">
    <source>
        <dbReference type="ARBA" id="ARBA00061463"/>
    </source>
</evidence>
<evidence type="ECO:0000256" key="3">
    <source>
        <dbReference type="ARBA" id="ARBA00022448"/>
    </source>
</evidence>
<reference evidence="15 16" key="1">
    <citation type="submission" date="2024-01" db="EMBL/GenBank/DDBJ databases">
        <title>The genomes of 5 underutilized Papilionoideae crops provide insights into root nodulation and disease resistanc.</title>
        <authorList>
            <person name="Jiang F."/>
        </authorList>
    </citation>
    <scope>NUCLEOTIDE SEQUENCE [LARGE SCALE GENOMIC DNA]</scope>
    <source>
        <strain evidence="15">DUOXIRENSHENG_FW03</strain>
        <tissue evidence="15">Leaves</tissue>
    </source>
</reference>
<feature type="transmembrane region" description="Helical" evidence="13">
    <location>
        <begin position="154"/>
        <end position="170"/>
    </location>
</feature>
<dbReference type="FunFam" id="1.20.1740.10:FF:000033">
    <property type="entry name" value="Lysine histidine transporter 1"/>
    <property type="match status" value="1"/>
</dbReference>
<evidence type="ECO:0000256" key="9">
    <source>
        <dbReference type="ARBA" id="ARBA00023136"/>
    </source>
</evidence>
<feature type="transmembrane region" description="Helical" evidence="13">
    <location>
        <begin position="110"/>
        <end position="133"/>
    </location>
</feature>
<dbReference type="PANTHER" id="PTHR48017">
    <property type="entry name" value="OS05G0424000 PROTEIN-RELATED"/>
    <property type="match status" value="1"/>
</dbReference>
<organism evidence="15 16">
    <name type="scientific">Psophocarpus tetragonolobus</name>
    <name type="common">Winged bean</name>
    <name type="synonym">Dolichos tetragonolobus</name>
    <dbReference type="NCBI Taxonomy" id="3891"/>
    <lineage>
        <taxon>Eukaryota</taxon>
        <taxon>Viridiplantae</taxon>
        <taxon>Streptophyta</taxon>
        <taxon>Embryophyta</taxon>
        <taxon>Tracheophyta</taxon>
        <taxon>Spermatophyta</taxon>
        <taxon>Magnoliopsida</taxon>
        <taxon>eudicotyledons</taxon>
        <taxon>Gunneridae</taxon>
        <taxon>Pentapetalae</taxon>
        <taxon>rosids</taxon>
        <taxon>fabids</taxon>
        <taxon>Fabales</taxon>
        <taxon>Fabaceae</taxon>
        <taxon>Papilionoideae</taxon>
        <taxon>50 kb inversion clade</taxon>
        <taxon>NPAAA clade</taxon>
        <taxon>indigoferoid/millettioid clade</taxon>
        <taxon>Phaseoleae</taxon>
        <taxon>Psophocarpus</taxon>
    </lineage>
</organism>
<evidence type="ECO:0000259" key="14">
    <source>
        <dbReference type="Pfam" id="PF01490"/>
    </source>
</evidence>
<keyword evidence="4" id="KW-1003">Cell membrane</keyword>
<dbReference type="GO" id="GO:0009734">
    <property type="term" value="P:auxin-activated signaling pathway"/>
    <property type="evidence" value="ECO:0007669"/>
    <property type="project" value="UniProtKB-KW"/>
</dbReference>
<keyword evidence="6" id="KW-0769">Symport</keyword>
<dbReference type="Pfam" id="PF01490">
    <property type="entry name" value="Aa_trans"/>
    <property type="match status" value="1"/>
</dbReference>
<keyword evidence="9 13" id="KW-0472">Membrane</keyword>
<keyword evidence="8 13" id="KW-1133">Transmembrane helix</keyword>
<proteinExistence type="inferred from homology"/>